<dbReference type="InterPro" id="IPR002938">
    <property type="entry name" value="FAD-bd"/>
</dbReference>
<protein>
    <submittedName>
        <fullName evidence="8">Kynurenine 3-monooxygenase, mitochondrial</fullName>
        <ecNumber evidence="8">1.14.13.9</ecNumber>
    </submittedName>
</protein>
<dbReference type="EMBL" id="JAVRRT010000020">
    <property type="protein sequence ID" value="KAK5164197.1"/>
    <property type="molecule type" value="Genomic_DNA"/>
</dbReference>
<dbReference type="EC" id="1.14.13.9" evidence="8"/>
<evidence type="ECO:0000259" key="7">
    <source>
        <dbReference type="Pfam" id="PF01494"/>
    </source>
</evidence>
<keyword evidence="9" id="KW-1185">Reference proteome</keyword>
<dbReference type="Proteomes" id="UP001337655">
    <property type="component" value="Unassembled WGS sequence"/>
</dbReference>
<keyword evidence="3" id="KW-0274">FAD</keyword>
<dbReference type="Pfam" id="PF01494">
    <property type="entry name" value="FAD_binding_3"/>
    <property type="match status" value="1"/>
</dbReference>
<proteinExistence type="predicted"/>
<dbReference type="GO" id="GO:0005741">
    <property type="term" value="C:mitochondrial outer membrane"/>
    <property type="evidence" value="ECO:0007669"/>
    <property type="project" value="TreeGrafter"/>
</dbReference>
<comment type="cofactor">
    <cofactor evidence="1">
        <name>FAD</name>
        <dbReference type="ChEBI" id="CHEBI:57692"/>
    </cofactor>
</comment>
<gene>
    <name evidence="8" type="primary">BNA4_2</name>
    <name evidence="8" type="ORF">LTR77_009891</name>
</gene>
<evidence type="ECO:0000313" key="9">
    <source>
        <dbReference type="Proteomes" id="UP001337655"/>
    </source>
</evidence>
<accession>A0AAV9NZR5</accession>
<organism evidence="8 9">
    <name type="scientific">Saxophila tyrrhenica</name>
    <dbReference type="NCBI Taxonomy" id="1690608"/>
    <lineage>
        <taxon>Eukaryota</taxon>
        <taxon>Fungi</taxon>
        <taxon>Dikarya</taxon>
        <taxon>Ascomycota</taxon>
        <taxon>Pezizomycotina</taxon>
        <taxon>Dothideomycetes</taxon>
        <taxon>Dothideomycetidae</taxon>
        <taxon>Mycosphaerellales</taxon>
        <taxon>Extremaceae</taxon>
        <taxon>Saxophila</taxon>
    </lineage>
</organism>
<keyword evidence="6" id="KW-0503">Monooxygenase</keyword>
<dbReference type="PRINTS" id="PR00420">
    <property type="entry name" value="RNGMNOXGNASE"/>
</dbReference>
<evidence type="ECO:0000256" key="5">
    <source>
        <dbReference type="ARBA" id="ARBA00023002"/>
    </source>
</evidence>
<evidence type="ECO:0000256" key="1">
    <source>
        <dbReference type="ARBA" id="ARBA00001974"/>
    </source>
</evidence>
<feature type="domain" description="FAD-binding" evidence="7">
    <location>
        <begin position="127"/>
        <end position="333"/>
    </location>
</feature>
<dbReference type="SUPFAM" id="SSF51905">
    <property type="entry name" value="FAD/NAD(P)-binding domain"/>
    <property type="match status" value="1"/>
</dbReference>
<dbReference type="GeneID" id="89931221"/>
<name>A0AAV9NZR5_9PEZI</name>
<reference evidence="8 9" key="1">
    <citation type="submission" date="2023-08" db="EMBL/GenBank/DDBJ databases">
        <title>Black Yeasts Isolated from many extreme environments.</title>
        <authorList>
            <person name="Coleine C."/>
            <person name="Stajich J.E."/>
            <person name="Selbmann L."/>
        </authorList>
    </citation>
    <scope>NUCLEOTIDE SEQUENCE [LARGE SCALE GENOMIC DNA]</scope>
    <source>
        <strain evidence="8 9">CCFEE 5935</strain>
    </source>
</reference>
<sequence>MSERGLRGLRHANDSSLYEDVVRNTVPVHARMVHGLDSSDQPCSTPAPYDVHGEHLRVVDRAFLNRRLLESLDEHENVKVFYEHKLLSANLDRQEAVFNAVVSKPRPPELHLPAEVPEPASPVLSDTKTVQYDLLIGSDGAYSMTRQCISKYGRLNLQQTWIDVMWCEFVIRPNKDGEHRLSSKHLHIWPQDDYMFIALPDQNSTFTCNLFGPRSLFLELEANPDRVVPLFRKSFPGVVPDLIEPNVLQEMFVQNPHLPLLDLRCTPYNYSDSCVIIGDAAHAMVPFYGQGLNTGFEDVQILFQDFIDQRHWTKSDADLKEPTILDSYTEFREPDLRTINDLALENYTDMKVGVNQTSVKFRKWVEERMSLYAPLLGWETLYRRVAFSGERYSVAKAKSERQRRVLFGTCTLGVVGLSYGAVWMFKQVAVKAAQ</sequence>
<dbReference type="GO" id="GO:0071949">
    <property type="term" value="F:FAD binding"/>
    <property type="evidence" value="ECO:0007669"/>
    <property type="project" value="InterPro"/>
</dbReference>
<dbReference type="InterPro" id="IPR036188">
    <property type="entry name" value="FAD/NAD-bd_sf"/>
</dbReference>
<keyword evidence="5 8" id="KW-0560">Oxidoreductase</keyword>
<evidence type="ECO:0000256" key="6">
    <source>
        <dbReference type="ARBA" id="ARBA00023033"/>
    </source>
</evidence>
<dbReference type="AlphaFoldDB" id="A0AAV9NZR5"/>
<evidence type="ECO:0000256" key="3">
    <source>
        <dbReference type="ARBA" id="ARBA00022827"/>
    </source>
</evidence>
<comment type="caution">
    <text evidence="8">The sequence shown here is derived from an EMBL/GenBank/DDBJ whole genome shotgun (WGS) entry which is preliminary data.</text>
</comment>
<keyword evidence="4" id="KW-0521">NADP</keyword>
<evidence type="ECO:0000256" key="4">
    <source>
        <dbReference type="ARBA" id="ARBA00022857"/>
    </source>
</evidence>
<keyword evidence="2" id="KW-0285">Flavoprotein</keyword>
<dbReference type="RefSeq" id="XP_064654490.1">
    <property type="nucleotide sequence ID" value="XM_064807117.1"/>
</dbReference>
<evidence type="ECO:0000256" key="2">
    <source>
        <dbReference type="ARBA" id="ARBA00022630"/>
    </source>
</evidence>
<dbReference type="PANTHER" id="PTHR46028:SF2">
    <property type="entry name" value="KYNURENINE 3-MONOOXYGENASE"/>
    <property type="match status" value="1"/>
</dbReference>
<dbReference type="PANTHER" id="PTHR46028">
    <property type="entry name" value="KYNURENINE 3-MONOOXYGENASE"/>
    <property type="match status" value="1"/>
</dbReference>
<evidence type="ECO:0000313" key="8">
    <source>
        <dbReference type="EMBL" id="KAK5164197.1"/>
    </source>
</evidence>
<dbReference type="GO" id="GO:0070189">
    <property type="term" value="P:kynurenine metabolic process"/>
    <property type="evidence" value="ECO:0007669"/>
    <property type="project" value="TreeGrafter"/>
</dbReference>
<dbReference type="GO" id="GO:0004502">
    <property type="term" value="F:kynurenine 3-monooxygenase activity"/>
    <property type="evidence" value="ECO:0007669"/>
    <property type="project" value="UniProtKB-EC"/>
</dbReference>
<dbReference type="Gene3D" id="3.50.50.60">
    <property type="entry name" value="FAD/NAD(P)-binding domain"/>
    <property type="match status" value="1"/>
</dbReference>